<dbReference type="AlphaFoldDB" id="A0A917VIF6"/>
<name>A0A917VIF6_9ACTN</name>
<accession>A0A917VIF6</accession>
<protein>
    <submittedName>
        <fullName evidence="2">Uncharacterized protein</fullName>
    </submittedName>
</protein>
<reference evidence="2" key="1">
    <citation type="journal article" date="2014" name="Int. J. Syst. Evol. Microbiol.">
        <title>Complete genome sequence of Corynebacterium casei LMG S-19264T (=DSM 44701T), isolated from a smear-ripened cheese.</title>
        <authorList>
            <consortium name="US DOE Joint Genome Institute (JGI-PGF)"/>
            <person name="Walter F."/>
            <person name="Albersmeier A."/>
            <person name="Kalinowski J."/>
            <person name="Ruckert C."/>
        </authorList>
    </citation>
    <scope>NUCLEOTIDE SEQUENCE</scope>
    <source>
        <strain evidence="2">JCM 13064</strain>
    </source>
</reference>
<reference evidence="2" key="2">
    <citation type="submission" date="2020-09" db="EMBL/GenBank/DDBJ databases">
        <authorList>
            <person name="Sun Q."/>
            <person name="Ohkuma M."/>
        </authorList>
    </citation>
    <scope>NUCLEOTIDE SEQUENCE</scope>
    <source>
        <strain evidence="2">JCM 13064</strain>
    </source>
</reference>
<evidence type="ECO:0000313" key="2">
    <source>
        <dbReference type="EMBL" id="GGK81519.1"/>
    </source>
</evidence>
<sequence>MACVVGGLPHAVSSGMASKVLPRFQPGCMAATVAIASPGCGEGDGLGEGDGDGDGLGEGDGLATPPVHLTPFSVKDVGAVLALDHDPLKPNETLALVAMAAFQLTFAAVTCVPEEVTVAFHAWVTCWPEGKVHASCQPLTGSPRLSTLTFAVNPPGHCDETV</sequence>
<feature type="region of interest" description="Disordered" evidence="1">
    <location>
        <begin position="42"/>
        <end position="62"/>
    </location>
</feature>
<dbReference type="Proteomes" id="UP000645217">
    <property type="component" value="Unassembled WGS sequence"/>
</dbReference>
<dbReference type="EMBL" id="BMNT01000012">
    <property type="protein sequence ID" value="GGK81519.1"/>
    <property type="molecule type" value="Genomic_DNA"/>
</dbReference>
<evidence type="ECO:0000313" key="3">
    <source>
        <dbReference type="Proteomes" id="UP000645217"/>
    </source>
</evidence>
<proteinExistence type="predicted"/>
<evidence type="ECO:0000256" key="1">
    <source>
        <dbReference type="SAM" id="MobiDB-lite"/>
    </source>
</evidence>
<gene>
    <name evidence="2" type="ORF">GCM10007964_25220</name>
</gene>
<feature type="compositionally biased region" description="Acidic residues" evidence="1">
    <location>
        <begin position="45"/>
        <end position="57"/>
    </location>
</feature>
<keyword evidence="3" id="KW-1185">Reference proteome</keyword>
<comment type="caution">
    <text evidence="2">The sequence shown here is derived from an EMBL/GenBank/DDBJ whole genome shotgun (WGS) entry which is preliminary data.</text>
</comment>
<organism evidence="2 3">
    <name type="scientific">Sphaerisporangium melleum</name>
    <dbReference type="NCBI Taxonomy" id="321316"/>
    <lineage>
        <taxon>Bacteria</taxon>
        <taxon>Bacillati</taxon>
        <taxon>Actinomycetota</taxon>
        <taxon>Actinomycetes</taxon>
        <taxon>Streptosporangiales</taxon>
        <taxon>Streptosporangiaceae</taxon>
        <taxon>Sphaerisporangium</taxon>
    </lineage>
</organism>